<accession>A0A6A5TTK2</accession>
<evidence type="ECO:0000256" key="1">
    <source>
        <dbReference type="SAM" id="SignalP"/>
    </source>
</evidence>
<evidence type="ECO:0000313" key="3">
    <source>
        <dbReference type="Proteomes" id="UP000800035"/>
    </source>
</evidence>
<name>A0A6A5TTK2_9PLEO</name>
<dbReference type="OrthoDB" id="271448at2759"/>
<dbReference type="PANTHER" id="PTHR36578">
    <property type="entry name" value="CHROMOSOME 15, WHOLE GENOME SHOTGUN SEQUENCE"/>
    <property type="match status" value="1"/>
</dbReference>
<keyword evidence="1" id="KW-0732">Signal</keyword>
<dbReference type="AlphaFoldDB" id="A0A6A5TTK2"/>
<evidence type="ECO:0008006" key="4">
    <source>
        <dbReference type="Google" id="ProtNLM"/>
    </source>
</evidence>
<dbReference type="Proteomes" id="UP000800035">
    <property type="component" value="Unassembled WGS sequence"/>
</dbReference>
<evidence type="ECO:0000313" key="2">
    <source>
        <dbReference type="EMBL" id="KAF1955965.1"/>
    </source>
</evidence>
<organism evidence="2 3">
    <name type="scientific">Byssothecium circinans</name>
    <dbReference type="NCBI Taxonomy" id="147558"/>
    <lineage>
        <taxon>Eukaryota</taxon>
        <taxon>Fungi</taxon>
        <taxon>Dikarya</taxon>
        <taxon>Ascomycota</taxon>
        <taxon>Pezizomycotina</taxon>
        <taxon>Dothideomycetes</taxon>
        <taxon>Pleosporomycetidae</taxon>
        <taxon>Pleosporales</taxon>
        <taxon>Massarineae</taxon>
        <taxon>Massarinaceae</taxon>
        <taxon>Byssothecium</taxon>
    </lineage>
</organism>
<proteinExistence type="predicted"/>
<protein>
    <recommendedName>
        <fullName evidence="4">Apple domain-containing protein</fullName>
    </recommendedName>
</protein>
<dbReference type="PANTHER" id="PTHR36578:SF1">
    <property type="entry name" value="APPLE DOMAIN-CONTAINING PROTEIN"/>
    <property type="match status" value="1"/>
</dbReference>
<gene>
    <name evidence="2" type="ORF">CC80DRAFT_563852</name>
</gene>
<dbReference type="EMBL" id="ML976993">
    <property type="protein sequence ID" value="KAF1955965.1"/>
    <property type="molecule type" value="Genomic_DNA"/>
</dbReference>
<sequence>MLTFLLMPAMALTVAVPTSTTATLGPLLAKKNDACVKEATNSGALVPGNGTVEAYTNLTGPLIVAAKSGVTPVGYQRAYSKSIGAAVQIASYLTYFIINNPAYDTRQCAERCDANKDCKAFNVYFARDPKYEPNENSGCDDLTPITNVKCALFSDKLVRKDATNKEQSDGPAGTGFVRVAVGSSAYNKLANSNSNSNSNTITITRPGNTNQIATFTQTRDLKDKAILAQDNSYLGYRTFADHETALQGCAQACVDASSSGCITFDSYVLLKNGRSEGNQCALYSKSQKDNTATNAGYQAGNDRYTIQESVVYELA</sequence>
<feature type="chain" id="PRO_5025662751" description="Apple domain-containing protein" evidence="1">
    <location>
        <begin position="23"/>
        <end position="315"/>
    </location>
</feature>
<keyword evidence="3" id="KW-1185">Reference proteome</keyword>
<reference evidence="2" key="1">
    <citation type="journal article" date="2020" name="Stud. Mycol.">
        <title>101 Dothideomycetes genomes: a test case for predicting lifestyles and emergence of pathogens.</title>
        <authorList>
            <person name="Haridas S."/>
            <person name="Albert R."/>
            <person name="Binder M."/>
            <person name="Bloem J."/>
            <person name="Labutti K."/>
            <person name="Salamov A."/>
            <person name="Andreopoulos B."/>
            <person name="Baker S."/>
            <person name="Barry K."/>
            <person name="Bills G."/>
            <person name="Bluhm B."/>
            <person name="Cannon C."/>
            <person name="Castanera R."/>
            <person name="Culley D."/>
            <person name="Daum C."/>
            <person name="Ezra D."/>
            <person name="Gonzalez J."/>
            <person name="Henrissat B."/>
            <person name="Kuo A."/>
            <person name="Liang C."/>
            <person name="Lipzen A."/>
            <person name="Lutzoni F."/>
            <person name="Magnuson J."/>
            <person name="Mondo S."/>
            <person name="Nolan M."/>
            <person name="Ohm R."/>
            <person name="Pangilinan J."/>
            <person name="Park H.-J."/>
            <person name="Ramirez L."/>
            <person name="Alfaro M."/>
            <person name="Sun H."/>
            <person name="Tritt A."/>
            <person name="Yoshinaga Y."/>
            <person name="Zwiers L.-H."/>
            <person name="Turgeon B."/>
            <person name="Goodwin S."/>
            <person name="Spatafora J."/>
            <person name="Crous P."/>
            <person name="Grigoriev I."/>
        </authorList>
    </citation>
    <scope>NUCLEOTIDE SEQUENCE</scope>
    <source>
        <strain evidence="2">CBS 675.92</strain>
    </source>
</reference>
<feature type="signal peptide" evidence="1">
    <location>
        <begin position="1"/>
        <end position="22"/>
    </location>
</feature>